<evidence type="ECO:0000256" key="3">
    <source>
        <dbReference type="ARBA" id="ARBA00022729"/>
    </source>
</evidence>
<sequence length="360" mass="40318">MKKVFLSILAILLVVVGLVAGKAVFDNSRKDEVTGEKVLNFYNWGDYIDPDLLTKFTKETGYKVNYQTFDSNEAMYTKIKQGGTNYDLTVPSDYMVDKMAQEGLLAPLDKSKITGMNNIDSRFLNQTFDPHNKYSVPYFWGTLGILYNKKKVSADQIDTWSKLWSPQFKKQIMLVDSARDILGMTLISQGKSVNDQNVADLAAAKGKLDTLMPNVKAIVADELKIYMAQGEASIGVTYSGEAAQAMSQNSDLAYLVPKDGSNEWFDNLVIPKNAKHKDAAYALINFLNKPENAKQNAEYVGYATANKGAYALLLADEKSDSAFYPSAATLDRLQVYQTFNQEWTQRYNDAFLEFKISRPS</sequence>
<keyword evidence="4" id="KW-0574">Periplasm</keyword>
<dbReference type="EMBL" id="DF968082">
    <property type="protein sequence ID" value="GAP04534.1"/>
    <property type="molecule type" value="Genomic_DNA"/>
</dbReference>
<dbReference type="GO" id="GO:0019808">
    <property type="term" value="F:polyamine binding"/>
    <property type="evidence" value="ECO:0007669"/>
    <property type="project" value="InterPro"/>
</dbReference>
<name>A0A3F3H1S6_9LACO</name>
<reference evidence="6" key="1">
    <citation type="journal article" date="2015" name="BMC Genomics">
        <title>Comparative genomics of Fructobacillus spp. and Leuconostoc spp. reveals niche-specific evolution of Fructobacillus spp.</title>
        <authorList>
            <person name="Endo A."/>
            <person name="Tanizawa Y."/>
            <person name="Tanaka N."/>
            <person name="Maeno S."/>
            <person name="Kumar H."/>
            <person name="Shiwa Y."/>
            <person name="Okada S."/>
            <person name="Yoshikawa H."/>
            <person name="Dicks L."/>
            <person name="Nakagawa J."/>
            <person name="Arita M."/>
        </authorList>
    </citation>
    <scope>NUCLEOTIDE SEQUENCE [LARGE SCALE GENOMIC DNA]</scope>
    <source>
        <strain evidence="6">F214-1</strain>
    </source>
</reference>
<organism evidence="6">
    <name type="scientific">Fructobacillus tropaeoli</name>
    <dbReference type="NCBI Taxonomy" id="709323"/>
    <lineage>
        <taxon>Bacteria</taxon>
        <taxon>Bacillati</taxon>
        <taxon>Bacillota</taxon>
        <taxon>Bacilli</taxon>
        <taxon>Lactobacillales</taxon>
        <taxon>Lactobacillaceae</taxon>
        <taxon>Fructobacillus</taxon>
    </lineage>
</organism>
<evidence type="ECO:0000256" key="1">
    <source>
        <dbReference type="ARBA" id="ARBA00004418"/>
    </source>
</evidence>
<accession>A0A3F3H1S6</accession>
<dbReference type="Proteomes" id="UP000064514">
    <property type="component" value="Unassembled WGS sequence"/>
</dbReference>
<dbReference type="InterPro" id="IPR006059">
    <property type="entry name" value="SBP"/>
</dbReference>
<gene>
    <name evidence="6" type="primary">potD</name>
    <name evidence="6" type="ORF">FTRO_0050870</name>
</gene>
<evidence type="ECO:0000313" key="6">
    <source>
        <dbReference type="EMBL" id="GAP04534.1"/>
    </source>
</evidence>
<dbReference type="PANTHER" id="PTHR30222:SF17">
    <property type="entry name" value="SPERMIDINE_PUTRESCINE-BINDING PERIPLASMIC PROTEIN"/>
    <property type="match status" value="1"/>
</dbReference>
<evidence type="ECO:0000256" key="5">
    <source>
        <dbReference type="PIRSR" id="PIRSR019574-1"/>
    </source>
</evidence>
<dbReference type="PRINTS" id="PR00909">
    <property type="entry name" value="SPERMDNBNDNG"/>
</dbReference>
<dbReference type="GO" id="GO:0042597">
    <property type="term" value="C:periplasmic space"/>
    <property type="evidence" value="ECO:0007669"/>
    <property type="project" value="UniProtKB-SubCell"/>
</dbReference>
<evidence type="ECO:0000256" key="4">
    <source>
        <dbReference type="ARBA" id="ARBA00022764"/>
    </source>
</evidence>
<proteinExistence type="predicted"/>
<keyword evidence="2" id="KW-0813">Transport</keyword>
<dbReference type="GO" id="GO:0015846">
    <property type="term" value="P:polyamine transport"/>
    <property type="evidence" value="ECO:0007669"/>
    <property type="project" value="InterPro"/>
</dbReference>
<dbReference type="PIRSF" id="PIRSF019574">
    <property type="entry name" value="Periplasmic_polyamine_BP"/>
    <property type="match status" value="1"/>
</dbReference>
<dbReference type="AlphaFoldDB" id="A0A3F3H1S6"/>
<dbReference type="InterPro" id="IPR001188">
    <property type="entry name" value="Sperm_putr-bd"/>
</dbReference>
<keyword evidence="3" id="KW-0732">Signal</keyword>
<dbReference type="PANTHER" id="PTHR30222">
    <property type="entry name" value="SPERMIDINE/PUTRESCINE-BINDING PERIPLASMIC PROTEIN"/>
    <property type="match status" value="1"/>
</dbReference>
<protein>
    <submittedName>
        <fullName evidence="6">Spermidine/putrescine-binding periplasmic protein</fullName>
    </submittedName>
</protein>
<evidence type="ECO:0000256" key="2">
    <source>
        <dbReference type="ARBA" id="ARBA00022448"/>
    </source>
</evidence>
<comment type="subcellular location">
    <subcellularLocation>
        <location evidence="1">Periplasm</location>
    </subcellularLocation>
</comment>
<dbReference type="STRING" id="709323.GCA_001047135_01087"/>
<dbReference type="Gene3D" id="3.40.190.10">
    <property type="entry name" value="Periplasmic binding protein-like II"/>
    <property type="match status" value="2"/>
</dbReference>
<dbReference type="Pfam" id="PF13416">
    <property type="entry name" value="SBP_bac_8"/>
    <property type="match status" value="1"/>
</dbReference>
<dbReference type="SUPFAM" id="SSF53850">
    <property type="entry name" value="Periplasmic binding protein-like II"/>
    <property type="match status" value="1"/>
</dbReference>
<feature type="binding site" evidence="5">
    <location>
        <position position="94"/>
    </location>
    <ligand>
        <name>spermidine</name>
        <dbReference type="ChEBI" id="CHEBI:57834"/>
    </ligand>
</feature>
<dbReference type="CDD" id="cd13663">
    <property type="entry name" value="PBP2_PotD_PotF_like_2"/>
    <property type="match status" value="1"/>
</dbReference>
<dbReference type="RefSeq" id="WP_059393924.1">
    <property type="nucleotide sequence ID" value="NZ_DF968082.1"/>
</dbReference>